<gene>
    <name evidence="2" type="ORF">OsJ_34715</name>
</gene>
<evidence type="ECO:0000256" key="1">
    <source>
        <dbReference type="SAM" id="MobiDB-lite"/>
    </source>
</evidence>
<proteinExistence type="predicted"/>
<organism evidence="2">
    <name type="scientific">Oryza sativa subsp. japonica</name>
    <name type="common">Rice</name>
    <dbReference type="NCBI Taxonomy" id="39947"/>
    <lineage>
        <taxon>Eukaryota</taxon>
        <taxon>Viridiplantae</taxon>
        <taxon>Streptophyta</taxon>
        <taxon>Embryophyta</taxon>
        <taxon>Tracheophyta</taxon>
        <taxon>Spermatophyta</taxon>
        <taxon>Magnoliopsida</taxon>
        <taxon>Liliopsida</taxon>
        <taxon>Poales</taxon>
        <taxon>Poaceae</taxon>
        <taxon>BOP clade</taxon>
        <taxon>Oryzoideae</taxon>
        <taxon>Oryzeae</taxon>
        <taxon>Oryzinae</taxon>
        <taxon>Oryza</taxon>
        <taxon>Oryza sativa</taxon>
    </lineage>
</organism>
<evidence type="ECO:0000313" key="2">
    <source>
        <dbReference type="EMBL" id="EEE52509.1"/>
    </source>
</evidence>
<sequence>MTKVKLAAVAEMMPVSVKKAMVPTPSDVARGGEVGDDGGIEPAAGGEDGTRLRGWHMAPAGDGYGQCSLPLM</sequence>
<protein>
    <submittedName>
        <fullName evidence="2">Uncharacterized protein</fullName>
    </submittedName>
</protein>
<name>A0A8J8YH42_ORYSJ</name>
<reference evidence="2" key="2">
    <citation type="submission" date="2008-12" db="EMBL/GenBank/DDBJ databases">
        <title>Improved gene annotation of the rice (Oryza sativa) genomes.</title>
        <authorList>
            <person name="Wang J."/>
            <person name="Li R."/>
            <person name="Fan W."/>
            <person name="Huang Q."/>
            <person name="Zhang J."/>
            <person name="Zhou Y."/>
            <person name="Hu Y."/>
            <person name="Zi S."/>
            <person name="Li J."/>
            <person name="Ni P."/>
            <person name="Zheng H."/>
            <person name="Zhang Y."/>
            <person name="Zhao M."/>
            <person name="Hao Q."/>
            <person name="McDermott J."/>
            <person name="Samudrala R."/>
            <person name="Kristiansen K."/>
            <person name="Wong G.K.-S."/>
        </authorList>
    </citation>
    <scope>NUCLEOTIDE SEQUENCE</scope>
</reference>
<dbReference type="EMBL" id="CM000148">
    <property type="protein sequence ID" value="EEE52509.1"/>
    <property type="molecule type" value="Genomic_DNA"/>
</dbReference>
<reference evidence="2" key="1">
    <citation type="journal article" date="2005" name="PLoS Biol.">
        <title>The genomes of Oryza sativa: a history of duplications.</title>
        <authorList>
            <person name="Yu J."/>
            <person name="Wang J."/>
            <person name="Lin W."/>
            <person name="Li S."/>
            <person name="Li H."/>
            <person name="Zhou J."/>
            <person name="Ni P."/>
            <person name="Dong W."/>
            <person name="Hu S."/>
            <person name="Zeng C."/>
            <person name="Zhang J."/>
            <person name="Zhang Y."/>
            <person name="Li R."/>
            <person name="Xu Z."/>
            <person name="Li S."/>
            <person name="Li X."/>
            <person name="Zheng H."/>
            <person name="Cong L."/>
            <person name="Lin L."/>
            <person name="Yin J."/>
            <person name="Geng J."/>
            <person name="Li G."/>
            <person name="Shi J."/>
            <person name="Liu J."/>
            <person name="Lv H."/>
            <person name="Li J."/>
            <person name="Wang J."/>
            <person name="Deng Y."/>
            <person name="Ran L."/>
            <person name="Shi X."/>
            <person name="Wang X."/>
            <person name="Wu Q."/>
            <person name="Li C."/>
            <person name="Ren X."/>
            <person name="Wang J."/>
            <person name="Wang X."/>
            <person name="Li D."/>
            <person name="Liu D."/>
            <person name="Zhang X."/>
            <person name="Ji Z."/>
            <person name="Zhao W."/>
            <person name="Sun Y."/>
            <person name="Zhang Z."/>
            <person name="Bao J."/>
            <person name="Han Y."/>
            <person name="Dong L."/>
            <person name="Ji J."/>
            <person name="Chen P."/>
            <person name="Wu S."/>
            <person name="Liu J."/>
            <person name="Xiao Y."/>
            <person name="Bu D."/>
            <person name="Tan J."/>
            <person name="Yang L."/>
            <person name="Ye C."/>
            <person name="Zhang J."/>
            <person name="Xu J."/>
            <person name="Zhou Y."/>
            <person name="Yu Y."/>
            <person name="Zhang B."/>
            <person name="Zhuang S."/>
            <person name="Wei H."/>
            <person name="Liu B."/>
            <person name="Lei M."/>
            <person name="Yu H."/>
            <person name="Li Y."/>
            <person name="Xu H."/>
            <person name="Wei S."/>
            <person name="He X."/>
            <person name="Fang L."/>
            <person name="Zhang Z."/>
            <person name="Zhang Y."/>
            <person name="Huang X."/>
            <person name="Su Z."/>
            <person name="Tong W."/>
            <person name="Li J."/>
            <person name="Tong Z."/>
            <person name="Li S."/>
            <person name="Ye J."/>
            <person name="Wang L."/>
            <person name="Fang L."/>
            <person name="Lei T."/>
            <person name="Chen C."/>
            <person name="Chen H."/>
            <person name="Xu Z."/>
            <person name="Li H."/>
            <person name="Huang H."/>
            <person name="Zhang F."/>
            <person name="Xu H."/>
            <person name="Li N."/>
            <person name="Zhao C."/>
            <person name="Li S."/>
            <person name="Dong L."/>
            <person name="Huang Y."/>
            <person name="Li L."/>
            <person name="Xi Y."/>
            <person name="Qi Q."/>
            <person name="Li W."/>
            <person name="Zhang B."/>
            <person name="Hu W."/>
            <person name="Zhang Y."/>
            <person name="Tian X."/>
            <person name="Jiao Y."/>
            <person name="Liang X."/>
            <person name="Jin J."/>
            <person name="Gao L."/>
            <person name="Zheng W."/>
            <person name="Hao B."/>
            <person name="Liu S."/>
            <person name="Wang W."/>
            <person name="Yuan L."/>
            <person name="Cao M."/>
            <person name="McDermott J."/>
            <person name="Samudrala R."/>
            <person name="Wang J."/>
            <person name="Wong G.K."/>
            <person name="Yang H."/>
        </authorList>
    </citation>
    <scope>NUCLEOTIDE SEQUENCE [LARGE SCALE GENOMIC DNA]</scope>
</reference>
<feature type="region of interest" description="Disordered" evidence="1">
    <location>
        <begin position="26"/>
        <end position="51"/>
    </location>
</feature>
<dbReference type="AlphaFoldDB" id="A0A8J8YH42"/>
<dbReference type="Proteomes" id="UP000007752">
    <property type="component" value="Chromosome 11"/>
</dbReference>
<accession>A0A8J8YH42</accession>